<feature type="transmembrane region" description="Helical" evidence="6">
    <location>
        <begin position="81"/>
        <end position="100"/>
    </location>
</feature>
<dbReference type="InterPro" id="IPR049326">
    <property type="entry name" value="Rhodopsin_dom_fungi"/>
</dbReference>
<evidence type="ECO:0000313" key="9">
    <source>
        <dbReference type="Proteomes" id="UP001610334"/>
    </source>
</evidence>
<keyword evidence="9" id="KW-1185">Reference proteome</keyword>
<feature type="transmembrane region" description="Helical" evidence="6">
    <location>
        <begin position="6"/>
        <end position="23"/>
    </location>
</feature>
<keyword evidence="2 6" id="KW-0812">Transmembrane</keyword>
<dbReference type="EMBL" id="JBFXLT010000222">
    <property type="protein sequence ID" value="KAL2801956.1"/>
    <property type="molecule type" value="Genomic_DNA"/>
</dbReference>
<comment type="caution">
    <text evidence="8">The sequence shown here is derived from an EMBL/GenBank/DDBJ whole genome shotgun (WGS) entry which is preliminary data.</text>
</comment>
<feature type="domain" description="Rhodopsin" evidence="7">
    <location>
        <begin position="2"/>
        <end position="150"/>
    </location>
</feature>
<feature type="transmembrane region" description="Helical" evidence="6">
    <location>
        <begin position="30"/>
        <end position="54"/>
    </location>
</feature>
<gene>
    <name evidence="8" type="ORF">BJX63DRAFT_441621</name>
</gene>
<evidence type="ECO:0000256" key="1">
    <source>
        <dbReference type="ARBA" id="ARBA00004141"/>
    </source>
</evidence>
<dbReference type="Pfam" id="PF20684">
    <property type="entry name" value="Fung_rhodopsin"/>
    <property type="match status" value="1"/>
</dbReference>
<evidence type="ECO:0000256" key="5">
    <source>
        <dbReference type="ARBA" id="ARBA00038359"/>
    </source>
</evidence>
<dbReference type="PANTHER" id="PTHR33048:SF108">
    <property type="entry name" value="INTEGRAL MEMBRANE PROTEIN"/>
    <property type="match status" value="1"/>
</dbReference>
<sequence length="153" mass="16843">MVLYGPLALATKVSLLLVIARVFRPHRKVVIFVYVAMVFLVLYYTPAIIVKFLLCQPIQRFWGGTTEGHCLNQMSVMLSDAVLSSITDIIILILPIPITVNLQMPLRKKVRAIAILGAGGIACIVSIARLVLLVLTHNSPDQTYVVMVITMLG</sequence>
<evidence type="ECO:0000256" key="4">
    <source>
        <dbReference type="ARBA" id="ARBA00023136"/>
    </source>
</evidence>
<protein>
    <recommendedName>
        <fullName evidence="7">Rhodopsin domain-containing protein</fullName>
    </recommendedName>
</protein>
<evidence type="ECO:0000259" key="7">
    <source>
        <dbReference type="Pfam" id="PF20684"/>
    </source>
</evidence>
<evidence type="ECO:0000313" key="8">
    <source>
        <dbReference type="EMBL" id="KAL2801956.1"/>
    </source>
</evidence>
<dbReference type="InterPro" id="IPR052337">
    <property type="entry name" value="SAT4-like"/>
</dbReference>
<comment type="subcellular location">
    <subcellularLocation>
        <location evidence="1">Membrane</location>
        <topology evidence="1">Multi-pass membrane protein</topology>
    </subcellularLocation>
</comment>
<dbReference type="PANTHER" id="PTHR33048">
    <property type="entry name" value="PTH11-LIKE INTEGRAL MEMBRANE PROTEIN (AFU_ORTHOLOGUE AFUA_5G11245)"/>
    <property type="match status" value="1"/>
</dbReference>
<keyword evidence="3 6" id="KW-1133">Transmembrane helix</keyword>
<name>A0ABR4GSB9_9EURO</name>
<comment type="similarity">
    <text evidence="5">Belongs to the SAT4 family.</text>
</comment>
<reference evidence="8 9" key="1">
    <citation type="submission" date="2024-07" db="EMBL/GenBank/DDBJ databases">
        <title>Section-level genome sequencing and comparative genomics of Aspergillus sections Usti and Cavernicolus.</title>
        <authorList>
            <consortium name="Lawrence Berkeley National Laboratory"/>
            <person name="Nybo J.L."/>
            <person name="Vesth T.C."/>
            <person name="Theobald S."/>
            <person name="Frisvad J.C."/>
            <person name="Larsen T.O."/>
            <person name="Kjaerboelling I."/>
            <person name="Rothschild-Mancinelli K."/>
            <person name="Lyhne E.K."/>
            <person name="Kogle M.E."/>
            <person name="Barry K."/>
            <person name="Clum A."/>
            <person name="Na H."/>
            <person name="Ledsgaard L."/>
            <person name="Lin J."/>
            <person name="Lipzen A."/>
            <person name="Kuo A."/>
            <person name="Riley R."/>
            <person name="Mondo S."/>
            <person name="Labutti K."/>
            <person name="Haridas S."/>
            <person name="Pangalinan J."/>
            <person name="Salamov A.A."/>
            <person name="Simmons B.A."/>
            <person name="Magnuson J.K."/>
            <person name="Chen J."/>
            <person name="Drula E."/>
            <person name="Henrissat B."/>
            <person name="Wiebenga A."/>
            <person name="Lubbers R.J."/>
            <person name="Gomes A.C."/>
            <person name="Makela M.R."/>
            <person name="Stajich J."/>
            <person name="Grigoriev I.V."/>
            <person name="Mortensen U.H."/>
            <person name="De Vries R.P."/>
            <person name="Baker S.E."/>
            <person name="Andersen M.R."/>
        </authorList>
    </citation>
    <scope>NUCLEOTIDE SEQUENCE [LARGE SCALE GENOMIC DNA]</scope>
    <source>
        <strain evidence="8 9">CBS 588.65</strain>
    </source>
</reference>
<proteinExistence type="inferred from homology"/>
<evidence type="ECO:0000256" key="3">
    <source>
        <dbReference type="ARBA" id="ARBA00022989"/>
    </source>
</evidence>
<feature type="transmembrane region" description="Helical" evidence="6">
    <location>
        <begin position="112"/>
        <end position="135"/>
    </location>
</feature>
<dbReference type="Proteomes" id="UP001610334">
    <property type="component" value="Unassembled WGS sequence"/>
</dbReference>
<organism evidence="8 9">
    <name type="scientific">Aspergillus granulosus</name>
    <dbReference type="NCBI Taxonomy" id="176169"/>
    <lineage>
        <taxon>Eukaryota</taxon>
        <taxon>Fungi</taxon>
        <taxon>Dikarya</taxon>
        <taxon>Ascomycota</taxon>
        <taxon>Pezizomycotina</taxon>
        <taxon>Eurotiomycetes</taxon>
        <taxon>Eurotiomycetidae</taxon>
        <taxon>Eurotiales</taxon>
        <taxon>Aspergillaceae</taxon>
        <taxon>Aspergillus</taxon>
        <taxon>Aspergillus subgen. Nidulantes</taxon>
    </lineage>
</organism>
<accession>A0ABR4GSB9</accession>
<evidence type="ECO:0000256" key="6">
    <source>
        <dbReference type="SAM" id="Phobius"/>
    </source>
</evidence>
<evidence type="ECO:0000256" key="2">
    <source>
        <dbReference type="ARBA" id="ARBA00022692"/>
    </source>
</evidence>
<keyword evidence="4 6" id="KW-0472">Membrane</keyword>